<evidence type="ECO:0000313" key="2">
    <source>
        <dbReference type="Proteomes" id="UP000053477"/>
    </source>
</evidence>
<evidence type="ECO:0000313" key="1">
    <source>
        <dbReference type="EMBL" id="KLO12794.1"/>
    </source>
</evidence>
<dbReference type="AlphaFoldDB" id="A0A0H2RLM0"/>
<dbReference type="PANTHER" id="PTHR46579">
    <property type="entry name" value="F5/8 TYPE C DOMAIN-CONTAINING PROTEIN-RELATED"/>
    <property type="match status" value="1"/>
</dbReference>
<dbReference type="PANTHER" id="PTHR46579:SF1">
    <property type="entry name" value="F5_8 TYPE C DOMAIN-CONTAINING PROTEIN"/>
    <property type="match status" value="1"/>
</dbReference>
<feature type="non-terminal residue" evidence="1">
    <location>
        <position position="1"/>
    </location>
</feature>
<dbReference type="InParanoid" id="A0A0H2RLM0"/>
<reference evidence="1 2" key="1">
    <citation type="submission" date="2015-04" db="EMBL/GenBank/DDBJ databases">
        <title>Complete genome sequence of Schizopora paradoxa KUC8140, a cosmopolitan wood degrader in East Asia.</title>
        <authorList>
            <consortium name="DOE Joint Genome Institute"/>
            <person name="Min B."/>
            <person name="Park H."/>
            <person name="Jang Y."/>
            <person name="Kim J.-J."/>
            <person name="Kim K.H."/>
            <person name="Pangilinan J."/>
            <person name="Lipzen A."/>
            <person name="Riley R."/>
            <person name="Grigoriev I.V."/>
            <person name="Spatafora J.W."/>
            <person name="Choi I.-G."/>
        </authorList>
    </citation>
    <scope>NUCLEOTIDE SEQUENCE [LARGE SCALE GENOMIC DNA]</scope>
    <source>
        <strain evidence="1 2">KUC8140</strain>
    </source>
</reference>
<gene>
    <name evidence="1" type="ORF">SCHPADRAFT_788237</name>
</gene>
<name>A0A0H2RLM0_9AGAM</name>
<dbReference type="EMBL" id="KQ085971">
    <property type="protein sequence ID" value="KLO12794.1"/>
    <property type="molecule type" value="Genomic_DNA"/>
</dbReference>
<organism evidence="1 2">
    <name type="scientific">Schizopora paradoxa</name>
    <dbReference type="NCBI Taxonomy" id="27342"/>
    <lineage>
        <taxon>Eukaryota</taxon>
        <taxon>Fungi</taxon>
        <taxon>Dikarya</taxon>
        <taxon>Basidiomycota</taxon>
        <taxon>Agaricomycotina</taxon>
        <taxon>Agaricomycetes</taxon>
        <taxon>Hymenochaetales</taxon>
        <taxon>Schizoporaceae</taxon>
        <taxon>Schizopora</taxon>
    </lineage>
</organism>
<proteinExistence type="predicted"/>
<keyword evidence="2" id="KW-1185">Reference proteome</keyword>
<dbReference type="Proteomes" id="UP000053477">
    <property type="component" value="Unassembled WGS sequence"/>
</dbReference>
<sequence length="296" mass="34614">SFLYPFEEELAQLAQGIETYNALEEQLFRLFAYLLLFLGDILAVEKVLGLKGHNGFSPCRNCKIKGFRNKSSGGTIYYTPLQFPRGSEKGDKSWDPEDLPMRTHSDFITIPAQLEDPHISATDKKKLAQYHGFRHAPLLSRVSSLDYSRSFPWDGMHLFFLNICPNLVLFWTGKYKGLDEGTEEYELGPNVWEQVGLETELSVQFIPAKFVSSMANIASNKSWYTAETWAFWFMYIAPIVLQGRFKRDKYYNHLLLLVKIMHRSMQFKITSGELEELEIWIRDWVKKYERFFFIHI</sequence>
<dbReference type="OrthoDB" id="2404451at2759"/>
<protein>
    <submittedName>
        <fullName evidence="1">Uncharacterized protein</fullName>
    </submittedName>
</protein>
<feature type="non-terminal residue" evidence="1">
    <location>
        <position position="296"/>
    </location>
</feature>
<dbReference type="STRING" id="27342.A0A0H2RLM0"/>
<accession>A0A0H2RLM0</accession>